<dbReference type="SUPFAM" id="SSF54695">
    <property type="entry name" value="POZ domain"/>
    <property type="match status" value="1"/>
</dbReference>
<feature type="domain" description="BTB" evidence="7">
    <location>
        <begin position="247"/>
        <end position="315"/>
    </location>
</feature>
<evidence type="ECO:0000256" key="1">
    <source>
        <dbReference type="ARBA" id="ARBA00004123"/>
    </source>
</evidence>
<feature type="compositionally biased region" description="Polar residues" evidence="6">
    <location>
        <begin position="436"/>
        <end position="448"/>
    </location>
</feature>
<comment type="subcellular location">
    <subcellularLocation>
        <location evidence="1">Nucleus</location>
    </subcellularLocation>
</comment>
<evidence type="ECO:0008006" key="11">
    <source>
        <dbReference type="Google" id="ProtNLM"/>
    </source>
</evidence>
<feature type="compositionally biased region" description="Low complexity" evidence="6">
    <location>
        <begin position="426"/>
        <end position="435"/>
    </location>
</feature>
<dbReference type="InterPro" id="IPR002083">
    <property type="entry name" value="MATH/TRAF_dom"/>
</dbReference>
<reference evidence="9 10" key="2">
    <citation type="journal article" date="2019" name="G3 (Bethesda)">
        <title>Hybrid Assembly of the Genome of the Entomopathogenic Nematode Steinernema carpocapsae Identifies the X-Chromosome.</title>
        <authorList>
            <person name="Serra L."/>
            <person name="Macchietto M."/>
            <person name="Macias-Munoz A."/>
            <person name="McGill C.J."/>
            <person name="Rodriguez I.M."/>
            <person name="Rodriguez B."/>
            <person name="Murad R."/>
            <person name="Mortazavi A."/>
        </authorList>
    </citation>
    <scope>NUCLEOTIDE SEQUENCE [LARGE SCALE GENOMIC DNA]</scope>
    <source>
        <strain evidence="9 10">ALL</strain>
    </source>
</reference>
<dbReference type="InterPro" id="IPR000210">
    <property type="entry name" value="BTB/POZ_dom"/>
</dbReference>
<dbReference type="PROSITE" id="PS50144">
    <property type="entry name" value="MATH"/>
    <property type="match status" value="1"/>
</dbReference>
<dbReference type="InterPro" id="IPR056423">
    <property type="entry name" value="BACK_BPM_SPOP"/>
</dbReference>
<organism evidence="9 10">
    <name type="scientific">Steinernema carpocapsae</name>
    <name type="common">Entomopathogenic nematode</name>
    <dbReference type="NCBI Taxonomy" id="34508"/>
    <lineage>
        <taxon>Eukaryota</taxon>
        <taxon>Metazoa</taxon>
        <taxon>Ecdysozoa</taxon>
        <taxon>Nematoda</taxon>
        <taxon>Chromadorea</taxon>
        <taxon>Rhabditida</taxon>
        <taxon>Tylenchina</taxon>
        <taxon>Panagrolaimomorpha</taxon>
        <taxon>Strongyloidoidea</taxon>
        <taxon>Steinernematidae</taxon>
        <taxon>Steinernema</taxon>
    </lineage>
</organism>
<sequence>MGRSGPNRVLDPTNSVAEARPMSSSRGYVVPSRRFYDCPQASPRASNSSFSVNRHSSQCFEVTSKQATKVTAISTSLEWRIEQFDKLMKLYKNGHNLVSDQFSSIHASSVVWELHVYPNGKREEDAGFVSFFLRQVGSLLGEEAIMAEFQIYTNDKDGTRISLCRDTKDFVNQQGRGKFQVQPKKLLNALKTDLSLLLICELEYFPPDAKITTAHADECENLDDVEDRQEFSFRTAMKNMFDSERFADCIMMVDQKEFRVHRCILAQHSEVFRSMFSQSSVVEVQKGVINITDCHSEPVRAMLEFIYTGTTNLILPDGESSYNSEKQYAQDVLTVADKYAILSLKEQCERFLAHWIDAESVASMVVFADRHTAHILRVACIRFIMVNQRDIIRSTEWKQLKRDRPDLTYSVLEAILIGDFEDDSTYDTTSVTDTSLESPGTSRQNNLRASPDRKRLKWTPAG</sequence>
<dbReference type="EMBL" id="AZBU02000001">
    <property type="protein sequence ID" value="TMS38348.1"/>
    <property type="molecule type" value="Genomic_DNA"/>
</dbReference>
<dbReference type="OrthoDB" id="6777468at2759"/>
<protein>
    <recommendedName>
        <fullName evidence="11">BTB domain-containing protein</fullName>
    </recommendedName>
</protein>
<dbReference type="Pfam" id="PF00651">
    <property type="entry name" value="BTB"/>
    <property type="match status" value="1"/>
</dbReference>
<evidence type="ECO:0000256" key="4">
    <source>
        <dbReference type="ARBA" id="ARBA00022786"/>
    </source>
</evidence>
<keyword evidence="10" id="KW-1185">Reference proteome</keyword>
<comment type="caution">
    <text evidence="9">The sequence shown here is derived from an EMBL/GenBank/DDBJ whole genome shotgun (WGS) entry which is preliminary data.</text>
</comment>
<evidence type="ECO:0000256" key="3">
    <source>
        <dbReference type="ARBA" id="ARBA00010846"/>
    </source>
</evidence>
<dbReference type="PROSITE" id="PS50097">
    <property type="entry name" value="BTB"/>
    <property type="match status" value="1"/>
</dbReference>
<dbReference type="InterPro" id="IPR011333">
    <property type="entry name" value="SKP1/BTB/POZ_sf"/>
</dbReference>
<feature type="compositionally biased region" description="Polar residues" evidence="6">
    <location>
        <begin position="12"/>
        <end position="25"/>
    </location>
</feature>
<dbReference type="Gene3D" id="2.60.210.10">
    <property type="entry name" value="Apoptosis, Tumor Necrosis Factor Receptor Associated Protein 2, Chain A"/>
    <property type="match status" value="1"/>
</dbReference>
<dbReference type="Pfam" id="PF22486">
    <property type="entry name" value="MATH_2"/>
    <property type="match status" value="1"/>
</dbReference>
<evidence type="ECO:0000259" key="8">
    <source>
        <dbReference type="PROSITE" id="PS50144"/>
    </source>
</evidence>
<dbReference type="PANTHER" id="PTHR24413">
    <property type="entry name" value="SPECKLE-TYPE POZ PROTEIN"/>
    <property type="match status" value="1"/>
</dbReference>
<evidence type="ECO:0000313" key="10">
    <source>
        <dbReference type="Proteomes" id="UP000298663"/>
    </source>
</evidence>
<evidence type="ECO:0000259" key="7">
    <source>
        <dbReference type="PROSITE" id="PS50097"/>
    </source>
</evidence>
<feature type="region of interest" description="Disordered" evidence="6">
    <location>
        <begin position="1"/>
        <end position="25"/>
    </location>
</feature>
<dbReference type="SMART" id="SM00225">
    <property type="entry name" value="BTB"/>
    <property type="match status" value="1"/>
</dbReference>
<dbReference type="Proteomes" id="UP000298663">
    <property type="component" value="Unassembled WGS sequence"/>
</dbReference>
<reference evidence="9 10" key="1">
    <citation type="journal article" date="2015" name="Genome Biol.">
        <title>Comparative genomics of Steinernema reveals deeply conserved gene regulatory networks.</title>
        <authorList>
            <person name="Dillman A.R."/>
            <person name="Macchietto M."/>
            <person name="Porter C.F."/>
            <person name="Rogers A."/>
            <person name="Williams B."/>
            <person name="Antoshechkin I."/>
            <person name="Lee M.M."/>
            <person name="Goodwin Z."/>
            <person name="Lu X."/>
            <person name="Lewis E.E."/>
            <person name="Goodrich-Blair H."/>
            <person name="Stock S.P."/>
            <person name="Adams B.J."/>
            <person name="Sternberg P.W."/>
            <person name="Mortazavi A."/>
        </authorList>
    </citation>
    <scope>NUCLEOTIDE SEQUENCE [LARGE SCALE GENOMIC DNA]</scope>
    <source>
        <strain evidence="9 10">ALL</strain>
    </source>
</reference>
<dbReference type="STRING" id="34508.A0A4U8V244"/>
<dbReference type="SUPFAM" id="SSF49599">
    <property type="entry name" value="TRAF domain-like"/>
    <property type="match status" value="1"/>
</dbReference>
<feature type="domain" description="MATH" evidence="8">
    <location>
        <begin position="74"/>
        <end position="133"/>
    </location>
</feature>
<accession>A0A4U8V244</accession>
<dbReference type="GO" id="GO:0005634">
    <property type="term" value="C:nucleus"/>
    <property type="evidence" value="ECO:0007669"/>
    <property type="project" value="UniProtKB-SubCell"/>
</dbReference>
<evidence type="ECO:0000256" key="5">
    <source>
        <dbReference type="ARBA" id="ARBA00023242"/>
    </source>
</evidence>
<feature type="region of interest" description="Disordered" evidence="6">
    <location>
        <begin position="426"/>
        <end position="462"/>
    </location>
</feature>
<dbReference type="Gene3D" id="1.25.40.420">
    <property type="match status" value="1"/>
</dbReference>
<dbReference type="AlphaFoldDB" id="A0A4U8V244"/>
<evidence type="ECO:0000313" key="9">
    <source>
        <dbReference type="EMBL" id="TMS38348.1"/>
    </source>
</evidence>
<name>A0A4U8V244_STECR</name>
<evidence type="ECO:0000256" key="6">
    <source>
        <dbReference type="SAM" id="MobiDB-lite"/>
    </source>
</evidence>
<dbReference type="Pfam" id="PF24570">
    <property type="entry name" value="BACK_BPM_SPOP"/>
    <property type="match status" value="1"/>
</dbReference>
<dbReference type="InterPro" id="IPR008974">
    <property type="entry name" value="TRAF-like"/>
</dbReference>
<dbReference type="CDD" id="cd18186">
    <property type="entry name" value="BTB_POZ_ZBTB_KLHL-like"/>
    <property type="match status" value="1"/>
</dbReference>
<dbReference type="CDD" id="cd00121">
    <property type="entry name" value="MATH"/>
    <property type="match status" value="1"/>
</dbReference>
<comment type="similarity">
    <text evidence="3">Belongs to the Tdpoz family.</text>
</comment>
<keyword evidence="5" id="KW-0539">Nucleus</keyword>
<keyword evidence="4" id="KW-0833">Ubl conjugation pathway</keyword>
<proteinExistence type="inferred from homology"/>
<evidence type="ECO:0000256" key="2">
    <source>
        <dbReference type="ARBA" id="ARBA00004906"/>
    </source>
</evidence>
<dbReference type="Gene3D" id="3.30.710.10">
    <property type="entry name" value="Potassium Channel Kv1.1, Chain A"/>
    <property type="match status" value="1"/>
</dbReference>
<dbReference type="GO" id="GO:0030163">
    <property type="term" value="P:protein catabolic process"/>
    <property type="evidence" value="ECO:0007669"/>
    <property type="project" value="UniProtKB-ARBA"/>
</dbReference>
<comment type="pathway">
    <text evidence="2">Protein modification; protein ubiquitination.</text>
</comment>
<gene>
    <name evidence="9" type="ORF">L596_005093</name>
</gene>